<protein>
    <submittedName>
        <fullName evidence="7">Exoribonuclease, phosphorolytic domain 1</fullName>
    </submittedName>
</protein>
<dbReference type="GO" id="GO:0000177">
    <property type="term" value="C:cytoplasmic exosome (RNase complex)"/>
    <property type="evidence" value="ECO:0007669"/>
    <property type="project" value="TreeGrafter"/>
</dbReference>
<dbReference type="GO" id="GO:0003723">
    <property type="term" value="F:RNA binding"/>
    <property type="evidence" value="ECO:0007669"/>
    <property type="project" value="TreeGrafter"/>
</dbReference>
<dbReference type="PANTHER" id="PTHR11953">
    <property type="entry name" value="EXOSOME COMPLEX COMPONENT"/>
    <property type="match status" value="1"/>
</dbReference>
<dbReference type="GO" id="GO:0034475">
    <property type="term" value="P:U4 snRNA 3'-end processing"/>
    <property type="evidence" value="ECO:0007669"/>
    <property type="project" value="TreeGrafter"/>
</dbReference>
<dbReference type="GO" id="GO:0071051">
    <property type="term" value="P:poly(A)-dependent snoRNA 3'-end processing"/>
    <property type="evidence" value="ECO:0007669"/>
    <property type="project" value="TreeGrafter"/>
</dbReference>
<dbReference type="InterPro" id="IPR036345">
    <property type="entry name" value="ExoRNase_PH_dom2_sf"/>
</dbReference>
<evidence type="ECO:0000313" key="8">
    <source>
        <dbReference type="Proteomes" id="UP000242877"/>
    </source>
</evidence>
<dbReference type="SUPFAM" id="SSF55666">
    <property type="entry name" value="Ribonuclease PH domain 2-like"/>
    <property type="match status" value="1"/>
</dbReference>
<keyword evidence="3" id="KW-0271">Exosome</keyword>
<dbReference type="Gene3D" id="3.30.230.70">
    <property type="entry name" value="GHMP Kinase, N-terminal domain"/>
    <property type="match status" value="1"/>
</dbReference>
<dbReference type="InterPro" id="IPR020568">
    <property type="entry name" value="Ribosomal_Su5_D2-typ_SF"/>
</dbReference>
<dbReference type="GO" id="GO:0016075">
    <property type="term" value="P:rRNA catabolic process"/>
    <property type="evidence" value="ECO:0007669"/>
    <property type="project" value="TreeGrafter"/>
</dbReference>
<dbReference type="InterPro" id="IPR050080">
    <property type="entry name" value="RNase_PH"/>
</dbReference>
<sequence length="250" mass="26610">MPGPEATLNPLQFPDGSASYTSPSGAQVLASINGPIEFHRRDAQRPDEAGIEVVVKPSVGQSGVGERHAESIIRQVLSRIVLKRERGMARNGIVVTLVVMRNQANDGKVSDRGTSSLPILPSLLNAALLALLAASVPLSMTCTAVLIAVTSDNRLLRDPSRTEIAEATSLHAIAISSTGRLLLGIDEGDFDMDIYDSVYELAEASCLPGVVGKDGDSDMTGADQEPLETFVRHVVEDKIREDLSWKIAAA</sequence>
<keyword evidence="4" id="KW-0539">Nucleus</keyword>
<evidence type="ECO:0000256" key="3">
    <source>
        <dbReference type="ARBA" id="ARBA00022835"/>
    </source>
</evidence>
<evidence type="ECO:0000256" key="5">
    <source>
        <dbReference type="SAM" id="MobiDB-lite"/>
    </source>
</evidence>
<dbReference type="GO" id="GO:0000176">
    <property type="term" value="C:nuclear exosome (RNase complex)"/>
    <property type="evidence" value="ECO:0007669"/>
    <property type="project" value="UniProtKB-ARBA"/>
</dbReference>
<accession>A0A166NPW6</accession>
<dbReference type="GO" id="GO:0006364">
    <property type="term" value="P:rRNA processing"/>
    <property type="evidence" value="ECO:0007669"/>
    <property type="project" value="UniProtKB-KW"/>
</dbReference>
<dbReference type="GO" id="GO:0005730">
    <property type="term" value="C:nucleolus"/>
    <property type="evidence" value="ECO:0007669"/>
    <property type="project" value="TreeGrafter"/>
</dbReference>
<evidence type="ECO:0000256" key="2">
    <source>
        <dbReference type="ARBA" id="ARBA00022552"/>
    </source>
</evidence>
<gene>
    <name evidence="7" type="ORF">AAP_03256</name>
</gene>
<reference evidence="7 8" key="1">
    <citation type="journal article" date="2016" name="Genome Biol. Evol.">
        <title>Divergent and convergent evolution of fungal pathogenicity.</title>
        <authorList>
            <person name="Shang Y."/>
            <person name="Xiao G."/>
            <person name="Zheng P."/>
            <person name="Cen K."/>
            <person name="Zhan S."/>
            <person name="Wang C."/>
        </authorList>
    </citation>
    <scope>NUCLEOTIDE SEQUENCE [LARGE SCALE GENOMIC DNA]</scope>
    <source>
        <strain evidence="7 8">ARSEF 7405</strain>
    </source>
</reference>
<feature type="transmembrane region" description="Helical" evidence="6">
    <location>
        <begin position="124"/>
        <end position="149"/>
    </location>
</feature>
<dbReference type="SUPFAM" id="SSF54211">
    <property type="entry name" value="Ribosomal protein S5 domain 2-like"/>
    <property type="match status" value="1"/>
</dbReference>
<evidence type="ECO:0000256" key="6">
    <source>
        <dbReference type="SAM" id="Phobius"/>
    </source>
</evidence>
<keyword evidence="6" id="KW-0472">Membrane</keyword>
<evidence type="ECO:0000256" key="4">
    <source>
        <dbReference type="ARBA" id="ARBA00023242"/>
    </source>
</evidence>
<keyword evidence="8" id="KW-1185">Reference proteome</keyword>
<dbReference type="InterPro" id="IPR027408">
    <property type="entry name" value="PNPase/RNase_PH_dom_sf"/>
</dbReference>
<keyword evidence="6" id="KW-1133">Transmembrane helix</keyword>
<dbReference type="VEuPathDB" id="FungiDB:AAP_03256"/>
<organism evidence="7 8">
    <name type="scientific">Ascosphaera apis ARSEF 7405</name>
    <dbReference type="NCBI Taxonomy" id="392613"/>
    <lineage>
        <taxon>Eukaryota</taxon>
        <taxon>Fungi</taxon>
        <taxon>Dikarya</taxon>
        <taxon>Ascomycota</taxon>
        <taxon>Pezizomycotina</taxon>
        <taxon>Eurotiomycetes</taxon>
        <taxon>Eurotiomycetidae</taxon>
        <taxon>Onygenales</taxon>
        <taxon>Ascosphaeraceae</taxon>
        <taxon>Ascosphaera</taxon>
    </lineage>
</organism>
<dbReference type="EMBL" id="AZGZ01000013">
    <property type="protein sequence ID" value="KZZ91550.1"/>
    <property type="molecule type" value="Genomic_DNA"/>
</dbReference>
<comment type="caution">
    <text evidence="7">The sequence shown here is derived from an EMBL/GenBank/DDBJ whole genome shotgun (WGS) entry which is preliminary data.</text>
</comment>
<evidence type="ECO:0000256" key="1">
    <source>
        <dbReference type="ARBA" id="ARBA00004123"/>
    </source>
</evidence>
<evidence type="ECO:0000313" key="7">
    <source>
        <dbReference type="EMBL" id="KZZ91550.1"/>
    </source>
</evidence>
<keyword evidence="2" id="KW-0698">rRNA processing</keyword>
<keyword evidence="6" id="KW-0812">Transmembrane</keyword>
<dbReference type="OrthoDB" id="27298at2759"/>
<dbReference type="PANTHER" id="PTHR11953:SF1">
    <property type="entry name" value="EXOSOME COMPLEX COMPONENT RRP46"/>
    <property type="match status" value="1"/>
</dbReference>
<proteinExistence type="predicted"/>
<feature type="region of interest" description="Disordered" evidence="5">
    <location>
        <begin position="1"/>
        <end position="20"/>
    </location>
</feature>
<comment type="subcellular location">
    <subcellularLocation>
        <location evidence="1">Nucleus</location>
    </subcellularLocation>
</comment>
<dbReference type="Proteomes" id="UP000242877">
    <property type="component" value="Unassembled WGS sequence"/>
</dbReference>
<name>A0A166NPW6_9EURO</name>
<dbReference type="AlphaFoldDB" id="A0A166NPW6"/>
<dbReference type="GO" id="GO:0071028">
    <property type="term" value="P:nuclear mRNA surveillance"/>
    <property type="evidence" value="ECO:0007669"/>
    <property type="project" value="TreeGrafter"/>
</dbReference>